<name>A0A0F9BKQ7_9ZZZZ</name>
<dbReference type="PANTHER" id="PTHR33755:SF5">
    <property type="entry name" value="TYPE II TOXIN-ANTITOXIN SYSTEM RELE_PARE FAMILY TOXIN"/>
    <property type="match status" value="1"/>
</dbReference>
<evidence type="ECO:0008006" key="4">
    <source>
        <dbReference type="Google" id="ProtNLM"/>
    </source>
</evidence>
<proteinExistence type="inferred from homology"/>
<dbReference type="NCBIfam" id="TIGR02385">
    <property type="entry name" value="RelE_StbE"/>
    <property type="match status" value="1"/>
</dbReference>
<sequence>MQKNTNCTVYWTETAQKDLVGIIDYISKDIVERALKVFEKLKKVAEELDNFPYRGRIVPELKYHNIESYRELIISPWRIIYRVEDEKIFMLAVFDGRRNFEDILL</sequence>
<protein>
    <recommendedName>
        <fullName evidence="4">Plasmid stabilization system protein</fullName>
    </recommendedName>
</protein>
<organism evidence="3">
    <name type="scientific">marine sediment metagenome</name>
    <dbReference type="NCBI Taxonomy" id="412755"/>
    <lineage>
        <taxon>unclassified sequences</taxon>
        <taxon>metagenomes</taxon>
        <taxon>ecological metagenomes</taxon>
    </lineage>
</organism>
<comment type="caution">
    <text evidence="3">The sequence shown here is derived from an EMBL/GenBank/DDBJ whole genome shotgun (WGS) entry which is preliminary data.</text>
</comment>
<evidence type="ECO:0000313" key="3">
    <source>
        <dbReference type="EMBL" id="KKK84951.1"/>
    </source>
</evidence>
<gene>
    <name evidence="3" type="ORF">LCGC14_2778160</name>
</gene>
<evidence type="ECO:0000256" key="1">
    <source>
        <dbReference type="ARBA" id="ARBA00006226"/>
    </source>
</evidence>
<feature type="non-terminal residue" evidence="3">
    <location>
        <position position="105"/>
    </location>
</feature>
<dbReference type="InterPro" id="IPR035093">
    <property type="entry name" value="RelE/ParE_toxin_dom_sf"/>
</dbReference>
<keyword evidence="2" id="KW-1277">Toxin-antitoxin system</keyword>
<dbReference type="Pfam" id="PF05016">
    <property type="entry name" value="ParE_toxin"/>
    <property type="match status" value="1"/>
</dbReference>
<reference evidence="3" key="1">
    <citation type="journal article" date="2015" name="Nature">
        <title>Complex archaea that bridge the gap between prokaryotes and eukaryotes.</title>
        <authorList>
            <person name="Spang A."/>
            <person name="Saw J.H."/>
            <person name="Jorgensen S.L."/>
            <person name="Zaremba-Niedzwiedzka K."/>
            <person name="Martijn J."/>
            <person name="Lind A.E."/>
            <person name="van Eijk R."/>
            <person name="Schleper C."/>
            <person name="Guy L."/>
            <person name="Ettema T.J."/>
        </authorList>
    </citation>
    <scope>NUCLEOTIDE SEQUENCE</scope>
</reference>
<dbReference type="EMBL" id="LAZR01051528">
    <property type="protein sequence ID" value="KKK84951.1"/>
    <property type="molecule type" value="Genomic_DNA"/>
</dbReference>
<accession>A0A0F9BKQ7</accession>
<dbReference type="PANTHER" id="PTHR33755">
    <property type="entry name" value="TOXIN PARE1-RELATED"/>
    <property type="match status" value="1"/>
</dbReference>
<dbReference type="InterPro" id="IPR007712">
    <property type="entry name" value="RelE/ParE_toxin"/>
</dbReference>
<dbReference type="AlphaFoldDB" id="A0A0F9BKQ7"/>
<dbReference type="SUPFAM" id="SSF143011">
    <property type="entry name" value="RelE-like"/>
    <property type="match status" value="1"/>
</dbReference>
<evidence type="ECO:0000256" key="2">
    <source>
        <dbReference type="ARBA" id="ARBA00022649"/>
    </source>
</evidence>
<dbReference type="Gene3D" id="3.30.2310.20">
    <property type="entry name" value="RelE-like"/>
    <property type="match status" value="1"/>
</dbReference>
<dbReference type="InterPro" id="IPR051803">
    <property type="entry name" value="TA_system_RelE-like_toxin"/>
</dbReference>
<comment type="similarity">
    <text evidence="1">Belongs to the RelE toxin family.</text>
</comment>